<dbReference type="Pfam" id="PF00069">
    <property type="entry name" value="Pkinase"/>
    <property type="match status" value="1"/>
</dbReference>
<dbReference type="SMART" id="SM00220">
    <property type="entry name" value="S_TKc"/>
    <property type="match status" value="1"/>
</dbReference>
<dbReference type="InterPro" id="IPR000719">
    <property type="entry name" value="Prot_kinase_dom"/>
</dbReference>
<dbReference type="GO" id="GO:0005524">
    <property type="term" value="F:ATP binding"/>
    <property type="evidence" value="ECO:0007669"/>
    <property type="project" value="InterPro"/>
</dbReference>
<feature type="domain" description="Protein kinase" evidence="1">
    <location>
        <begin position="17"/>
        <end position="363"/>
    </location>
</feature>
<sequence>MARECSVKSIISGEAVTYIDEIIGQGAMKDVYFSKDKSYVVGFFRTKLDEASQNRLLDIVGPYRDRIFNQPGGEYWKSVFCWPYDIVESDGLWGVVTPVFQSHFFFDHGSVNEDMLGIRGKEKEGKWFASGSHQNRFLDPREKGDLLSYLRICLLISRAVRRLHAAGLAHSDLSYKNVLIDPKGRNACIIDIDGLVVPGKYPPDVIGTPDFIAPEVIISKHLPMEQRVLPSIYTDRHALAVLIYMYLFFRHPLRGGKVHDMDAALDEEMTMGNKALFIEHPMDKTNRPKLDQIKKSELPYADVGALPYTIAGPYLKELFDKAFITGLHDPEKRPTADEWEQALVKTVDFIQPCSNQNCSHHWFVFDNKFKPVCHYCGTHYEGELPVFTFYSSRDGESFTDDKHRLMIYHNQYLYKWHVNRLVSPNEKLSDDDKAPLAYFSLHNGKWMMVNQSIGFLKDIDEKKVIKKGEGVYLKDGQRLLLSEETGGRLAYVQIANKK</sequence>
<keyword evidence="2" id="KW-0808">Transferase</keyword>
<evidence type="ECO:0000313" key="2">
    <source>
        <dbReference type="EMBL" id="MDR6240408.1"/>
    </source>
</evidence>
<comment type="caution">
    <text evidence="2">The sequence shown here is derived from an EMBL/GenBank/DDBJ whole genome shotgun (WGS) entry which is preliminary data.</text>
</comment>
<name>A0AAE3XPQ6_9BACT</name>
<accession>A0AAE3XPQ6</accession>
<evidence type="ECO:0000313" key="3">
    <source>
        <dbReference type="Proteomes" id="UP001185092"/>
    </source>
</evidence>
<dbReference type="SUPFAM" id="SSF56112">
    <property type="entry name" value="Protein kinase-like (PK-like)"/>
    <property type="match status" value="1"/>
</dbReference>
<proteinExistence type="predicted"/>
<dbReference type="EMBL" id="JAVDQD010000004">
    <property type="protein sequence ID" value="MDR6240408.1"/>
    <property type="molecule type" value="Genomic_DNA"/>
</dbReference>
<evidence type="ECO:0000259" key="1">
    <source>
        <dbReference type="PROSITE" id="PS50011"/>
    </source>
</evidence>
<keyword evidence="3" id="KW-1185">Reference proteome</keyword>
<reference evidence="2" key="1">
    <citation type="submission" date="2023-07" db="EMBL/GenBank/DDBJ databases">
        <title>Genomic Encyclopedia of Type Strains, Phase IV (KMG-IV): sequencing the most valuable type-strain genomes for metagenomic binning, comparative biology and taxonomic classification.</title>
        <authorList>
            <person name="Goeker M."/>
        </authorList>
    </citation>
    <scope>NUCLEOTIDE SEQUENCE</scope>
    <source>
        <strain evidence="2">DSM 26174</strain>
    </source>
</reference>
<dbReference type="AlphaFoldDB" id="A0AAE3XPQ6"/>
<keyword evidence="2" id="KW-0418">Kinase</keyword>
<dbReference type="PROSITE" id="PS50011">
    <property type="entry name" value="PROTEIN_KINASE_DOM"/>
    <property type="match status" value="1"/>
</dbReference>
<dbReference type="Gene3D" id="1.10.510.10">
    <property type="entry name" value="Transferase(Phosphotransferase) domain 1"/>
    <property type="match status" value="1"/>
</dbReference>
<keyword evidence="2" id="KW-0723">Serine/threonine-protein kinase</keyword>
<protein>
    <submittedName>
        <fullName evidence="2">Serine/threonine protein kinase</fullName>
    </submittedName>
</protein>
<gene>
    <name evidence="2" type="ORF">HNQ88_003474</name>
</gene>
<dbReference type="RefSeq" id="WP_309940324.1">
    <property type="nucleotide sequence ID" value="NZ_AP025305.1"/>
</dbReference>
<dbReference type="Proteomes" id="UP001185092">
    <property type="component" value="Unassembled WGS sequence"/>
</dbReference>
<dbReference type="GO" id="GO:0004674">
    <property type="term" value="F:protein serine/threonine kinase activity"/>
    <property type="evidence" value="ECO:0007669"/>
    <property type="project" value="UniProtKB-KW"/>
</dbReference>
<organism evidence="2 3">
    <name type="scientific">Aureibacter tunicatorum</name>
    <dbReference type="NCBI Taxonomy" id="866807"/>
    <lineage>
        <taxon>Bacteria</taxon>
        <taxon>Pseudomonadati</taxon>
        <taxon>Bacteroidota</taxon>
        <taxon>Cytophagia</taxon>
        <taxon>Cytophagales</taxon>
        <taxon>Persicobacteraceae</taxon>
        <taxon>Aureibacter</taxon>
    </lineage>
</organism>
<dbReference type="InterPro" id="IPR011009">
    <property type="entry name" value="Kinase-like_dom_sf"/>
</dbReference>